<dbReference type="Pfam" id="PF08450">
    <property type="entry name" value="SGL"/>
    <property type="match status" value="1"/>
</dbReference>
<dbReference type="Gene3D" id="2.120.10.30">
    <property type="entry name" value="TolB, C-terminal domain"/>
    <property type="match status" value="1"/>
</dbReference>
<dbReference type="InterPro" id="IPR013658">
    <property type="entry name" value="SGL"/>
</dbReference>
<comment type="caution">
    <text evidence="5">The sequence shown here is derived from an EMBL/GenBank/DDBJ whole genome shotgun (WGS) entry which is preliminary data.</text>
</comment>
<dbReference type="InterPro" id="IPR011042">
    <property type="entry name" value="6-blade_b-propeller_TolB-like"/>
</dbReference>
<dbReference type="GO" id="GO:0005509">
    <property type="term" value="F:calcium ion binding"/>
    <property type="evidence" value="ECO:0007669"/>
    <property type="project" value="TreeGrafter"/>
</dbReference>
<dbReference type="Proteomes" id="UP001445335">
    <property type="component" value="Unassembled WGS sequence"/>
</dbReference>
<evidence type="ECO:0000256" key="2">
    <source>
        <dbReference type="PIRSR" id="PIRSR605511-1"/>
    </source>
</evidence>
<feature type="binding site" evidence="3">
    <location>
        <position position="18"/>
    </location>
    <ligand>
        <name>a divalent metal cation</name>
        <dbReference type="ChEBI" id="CHEBI:60240"/>
    </ligand>
</feature>
<dbReference type="GO" id="GO:0004341">
    <property type="term" value="F:gluconolactonase activity"/>
    <property type="evidence" value="ECO:0007669"/>
    <property type="project" value="TreeGrafter"/>
</dbReference>
<evidence type="ECO:0000256" key="1">
    <source>
        <dbReference type="ARBA" id="ARBA00008853"/>
    </source>
</evidence>
<dbReference type="SUPFAM" id="SSF63829">
    <property type="entry name" value="Calcium-dependent phosphotriesterase"/>
    <property type="match status" value="1"/>
</dbReference>
<feature type="binding site" evidence="3">
    <location>
        <position position="208"/>
    </location>
    <ligand>
        <name>a divalent metal cation</name>
        <dbReference type="ChEBI" id="CHEBI:60240"/>
    </ligand>
</feature>
<evidence type="ECO:0000256" key="3">
    <source>
        <dbReference type="PIRSR" id="PIRSR605511-2"/>
    </source>
</evidence>
<feature type="binding site" evidence="3">
    <location>
        <position position="107"/>
    </location>
    <ligand>
        <name>substrate</name>
    </ligand>
</feature>
<feature type="binding site" evidence="3">
    <location>
        <position position="105"/>
    </location>
    <ligand>
        <name>substrate</name>
    </ligand>
</feature>
<sequence length="302" mass="32155">MAEPTVDLALDARTILGESPVWDDRIGRLYFVDINERRLHAWEPQSGERISIEAPEQVGCVALTNDTGKVLLGLHRRVVVVDVASRALCASLATTPDSHGIDDMRFNDGKGAPDGALIIGRMHSKWREGKPGRLYRLAPPGELQEVLEGTPIGLPNGMAWDMERREMYFVDSKAQTITAFATDEGGVPLEGAAGRLVATVPSEEGVPDGMTIDRTGNLWVALGEAGAVTCFDAQSGAQLHRVALPVGRPTACTFGGADLAVLYVTTREEKGPSAAEHWGGVFAVRVPGVAGRAGGFPVRLPA</sequence>
<keyword evidence="3" id="KW-0862">Zinc</keyword>
<dbReference type="EMBL" id="JALJOU010000037">
    <property type="protein sequence ID" value="KAK9833320.1"/>
    <property type="molecule type" value="Genomic_DNA"/>
</dbReference>
<dbReference type="GO" id="GO:0019853">
    <property type="term" value="P:L-ascorbic acid biosynthetic process"/>
    <property type="evidence" value="ECO:0007669"/>
    <property type="project" value="TreeGrafter"/>
</dbReference>
<reference evidence="5 6" key="1">
    <citation type="journal article" date="2024" name="Nat. Commun.">
        <title>Phylogenomics reveals the evolutionary origins of lichenization in chlorophyte algae.</title>
        <authorList>
            <person name="Puginier C."/>
            <person name="Libourel C."/>
            <person name="Otte J."/>
            <person name="Skaloud P."/>
            <person name="Haon M."/>
            <person name="Grisel S."/>
            <person name="Petersen M."/>
            <person name="Berrin J.G."/>
            <person name="Delaux P.M."/>
            <person name="Dal Grande F."/>
            <person name="Keller J."/>
        </authorList>
    </citation>
    <scope>NUCLEOTIDE SEQUENCE [LARGE SCALE GENOMIC DNA]</scope>
    <source>
        <strain evidence="5 6">SAG 245.80</strain>
    </source>
</reference>
<evidence type="ECO:0000313" key="6">
    <source>
        <dbReference type="Proteomes" id="UP001445335"/>
    </source>
</evidence>
<dbReference type="PANTHER" id="PTHR10907">
    <property type="entry name" value="REGUCALCIN"/>
    <property type="match status" value="1"/>
</dbReference>
<dbReference type="InterPro" id="IPR005511">
    <property type="entry name" value="SMP-30"/>
</dbReference>
<dbReference type="PANTHER" id="PTHR10907:SF47">
    <property type="entry name" value="REGUCALCIN"/>
    <property type="match status" value="1"/>
</dbReference>
<name>A0AAW1RI00_9CHLO</name>
<feature type="binding site" evidence="3">
    <location>
        <position position="156"/>
    </location>
    <ligand>
        <name>a divalent metal cation</name>
        <dbReference type="ChEBI" id="CHEBI:60240"/>
    </ligand>
</feature>
<comment type="cofactor">
    <cofactor evidence="3">
        <name>Zn(2+)</name>
        <dbReference type="ChEBI" id="CHEBI:29105"/>
    </cofactor>
    <text evidence="3">Binds 1 divalent metal cation per subunit.</text>
</comment>
<keyword evidence="6" id="KW-1185">Reference proteome</keyword>
<protein>
    <recommendedName>
        <fullName evidence="4">SMP-30/Gluconolactonase/LRE-like region domain-containing protein</fullName>
    </recommendedName>
</protein>
<comment type="similarity">
    <text evidence="1">Belongs to the SMP-30/CGR1 family.</text>
</comment>
<dbReference type="AlphaFoldDB" id="A0AAW1RI00"/>
<dbReference type="PRINTS" id="PR01790">
    <property type="entry name" value="SMP30FAMILY"/>
</dbReference>
<accession>A0AAW1RI00</accession>
<feature type="domain" description="SMP-30/Gluconolactonase/LRE-like region" evidence="4">
    <location>
        <begin position="16"/>
        <end position="266"/>
    </location>
</feature>
<feature type="active site" description="Proton donor/acceptor" evidence="2">
    <location>
        <position position="208"/>
    </location>
</feature>
<evidence type="ECO:0000259" key="4">
    <source>
        <dbReference type="Pfam" id="PF08450"/>
    </source>
</evidence>
<keyword evidence="3" id="KW-0479">Metal-binding</keyword>
<organism evidence="5 6">
    <name type="scientific">Elliptochloris bilobata</name>
    <dbReference type="NCBI Taxonomy" id="381761"/>
    <lineage>
        <taxon>Eukaryota</taxon>
        <taxon>Viridiplantae</taxon>
        <taxon>Chlorophyta</taxon>
        <taxon>core chlorophytes</taxon>
        <taxon>Trebouxiophyceae</taxon>
        <taxon>Trebouxiophyceae incertae sedis</taxon>
        <taxon>Elliptochloris clade</taxon>
        <taxon>Elliptochloris</taxon>
    </lineage>
</organism>
<evidence type="ECO:0000313" key="5">
    <source>
        <dbReference type="EMBL" id="KAK9833320.1"/>
    </source>
</evidence>
<proteinExistence type="inferred from homology"/>
<gene>
    <name evidence="5" type="ORF">WJX81_006117</name>
</gene>